<dbReference type="SUPFAM" id="SSF140683">
    <property type="entry name" value="SP0561-like"/>
    <property type="match status" value="1"/>
</dbReference>
<dbReference type="AlphaFoldDB" id="A0A2H0UVR1"/>
<accession>A0A2H0UVR1</accession>
<sequence>MPKKFTKNSSLAEILTLKEGEKILAKYNLPCLTCPMAKFEIENLKLGEVCKMYKINLKKLLEELNL</sequence>
<organism evidence="1 2">
    <name type="scientific">bacterium (Candidatus Gribaldobacteria) CG10_big_fil_rev_8_21_14_0_10_37_46</name>
    <dbReference type="NCBI Taxonomy" id="2014276"/>
    <lineage>
        <taxon>Bacteria</taxon>
        <taxon>Candidatus Gribaldobacteria</taxon>
    </lineage>
</organism>
<evidence type="ECO:0000313" key="2">
    <source>
        <dbReference type="Proteomes" id="UP000230882"/>
    </source>
</evidence>
<evidence type="ECO:0008006" key="3">
    <source>
        <dbReference type="Google" id="ProtNLM"/>
    </source>
</evidence>
<dbReference type="Proteomes" id="UP000230882">
    <property type="component" value="Unassembled WGS sequence"/>
</dbReference>
<proteinExistence type="predicted"/>
<name>A0A2H0UVR1_9BACT</name>
<dbReference type="Gene3D" id="1.10.3910.10">
    <property type="entry name" value="SP0561-like"/>
    <property type="match status" value="1"/>
</dbReference>
<gene>
    <name evidence="1" type="ORF">COU02_01755</name>
</gene>
<reference evidence="2" key="1">
    <citation type="submission" date="2017-09" db="EMBL/GenBank/DDBJ databases">
        <title>Depth-based differentiation of microbial function through sediment-hosted aquifers and enrichment of novel symbionts in the deep terrestrial subsurface.</title>
        <authorList>
            <person name="Probst A.J."/>
            <person name="Ladd B."/>
            <person name="Jarett J.K."/>
            <person name="Geller-Mcgrath D.E."/>
            <person name="Sieber C.M.K."/>
            <person name="Emerson J.B."/>
            <person name="Anantharaman K."/>
            <person name="Thomas B.C."/>
            <person name="Malmstrom R."/>
            <person name="Stieglmeier M."/>
            <person name="Klingl A."/>
            <person name="Woyke T."/>
            <person name="Ryan C.M."/>
            <person name="Banfield J.F."/>
        </authorList>
    </citation>
    <scope>NUCLEOTIDE SEQUENCE [LARGE SCALE GENOMIC DNA]</scope>
</reference>
<dbReference type="EMBL" id="PFAU01000042">
    <property type="protein sequence ID" value="PIR90893.1"/>
    <property type="molecule type" value="Genomic_DNA"/>
</dbReference>
<comment type="caution">
    <text evidence="1">The sequence shown here is derived from an EMBL/GenBank/DDBJ whole genome shotgun (WGS) entry which is preliminary data.</text>
</comment>
<dbReference type="InterPro" id="IPR038062">
    <property type="entry name" value="ScdA-like_N_sf"/>
</dbReference>
<evidence type="ECO:0000313" key="1">
    <source>
        <dbReference type="EMBL" id="PIR90893.1"/>
    </source>
</evidence>
<protein>
    <recommendedName>
        <fullName evidence="3">Disulfide oxidoreductase</fullName>
    </recommendedName>
</protein>